<gene>
    <name evidence="1" type="ORF">LAD12857_11650</name>
</gene>
<evidence type="ECO:0000313" key="1">
    <source>
        <dbReference type="EMBL" id="GLB29242.1"/>
    </source>
</evidence>
<organism evidence="1 2">
    <name type="scientific">Lacrimispora amygdalina</name>
    <dbReference type="NCBI Taxonomy" id="253257"/>
    <lineage>
        <taxon>Bacteria</taxon>
        <taxon>Bacillati</taxon>
        <taxon>Bacillota</taxon>
        <taxon>Clostridia</taxon>
        <taxon>Lachnospirales</taxon>
        <taxon>Lachnospiraceae</taxon>
        <taxon>Lacrimispora</taxon>
    </lineage>
</organism>
<sequence>MINEVNLKNKVINELQTIADNRYLWYTEKIEKKLFYISLKLLIV</sequence>
<dbReference type="Proteomes" id="UP001419084">
    <property type="component" value="Unassembled WGS sequence"/>
</dbReference>
<evidence type="ECO:0000313" key="2">
    <source>
        <dbReference type="Proteomes" id="UP001419084"/>
    </source>
</evidence>
<dbReference type="EMBL" id="BRPJ01000025">
    <property type="protein sequence ID" value="GLB29242.1"/>
    <property type="molecule type" value="Genomic_DNA"/>
</dbReference>
<reference evidence="1 2" key="1">
    <citation type="journal article" date="2024" name="Int. J. Syst. Evol. Microbiol.">
        <title>Lacrimispora brassicae sp. nov. isolated from fermented cabbage, and proposal of Clostridium indicum Gundawar et al. 2019 and Clostridium methoxybenzovorans Mechichi et al. 1999 as heterotypic synonyms of Lacrimispora amygdalina (Parshina et al. 2003) Haas and Blanchard 2020 and Lacrimispora indolis (McClung and McCoy 1957) Haas and Blanchard 2020, respectively.</title>
        <authorList>
            <person name="Kobayashi H."/>
            <person name="Tanizawa Y."/>
            <person name="Sakamoto M."/>
            <person name="Ohkuma M."/>
            <person name="Tohno M."/>
        </authorList>
    </citation>
    <scope>NUCLEOTIDE SEQUENCE [LARGE SCALE GENOMIC DNA]</scope>
    <source>
        <strain evidence="1 2">DSM 12857</strain>
    </source>
</reference>
<proteinExistence type="predicted"/>
<name>A0ABQ5M306_9FIRM</name>
<protein>
    <submittedName>
        <fullName evidence="1">Uncharacterized protein</fullName>
    </submittedName>
</protein>
<comment type="caution">
    <text evidence="1">The sequence shown here is derived from an EMBL/GenBank/DDBJ whole genome shotgun (WGS) entry which is preliminary data.</text>
</comment>
<keyword evidence="2" id="KW-1185">Reference proteome</keyword>
<accession>A0ABQ5M306</accession>